<evidence type="ECO:0000256" key="1">
    <source>
        <dbReference type="ARBA" id="ARBA00023015"/>
    </source>
</evidence>
<dbReference type="Proteomes" id="UP000261231">
    <property type="component" value="Unassembled WGS sequence"/>
</dbReference>
<reference evidence="6 7" key="1">
    <citation type="submission" date="2018-08" db="EMBL/GenBank/DDBJ databases">
        <title>A genome reference for cultivated species of the human gut microbiota.</title>
        <authorList>
            <person name="Zou Y."/>
            <person name="Xue W."/>
            <person name="Luo G."/>
        </authorList>
    </citation>
    <scope>NUCLEOTIDE SEQUENCE [LARGE SCALE GENOMIC DNA]</scope>
    <source>
        <strain evidence="6 7">AM28-39</strain>
    </source>
</reference>
<keyword evidence="1" id="KW-0805">Transcription regulation</keyword>
<evidence type="ECO:0000259" key="4">
    <source>
        <dbReference type="PROSITE" id="PS50042"/>
    </source>
</evidence>
<dbReference type="EMBL" id="QVFD01000010">
    <property type="protein sequence ID" value="RGC45900.1"/>
    <property type="molecule type" value="Genomic_DNA"/>
</dbReference>
<dbReference type="PANTHER" id="PTHR24567:SF26">
    <property type="entry name" value="REGULATORY PROTEIN YEIL"/>
    <property type="match status" value="1"/>
</dbReference>
<dbReference type="GO" id="GO:0003700">
    <property type="term" value="F:DNA-binding transcription factor activity"/>
    <property type="evidence" value="ECO:0007669"/>
    <property type="project" value="TreeGrafter"/>
</dbReference>
<dbReference type="InterPro" id="IPR000595">
    <property type="entry name" value="cNMP-bd_dom"/>
</dbReference>
<evidence type="ECO:0000256" key="2">
    <source>
        <dbReference type="ARBA" id="ARBA00023125"/>
    </source>
</evidence>
<evidence type="ECO:0000256" key="3">
    <source>
        <dbReference type="ARBA" id="ARBA00023163"/>
    </source>
</evidence>
<keyword evidence="7" id="KW-1185">Reference proteome</keyword>
<dbReference type="AlphaFoldDB" id="A0A3E2XMA2"/>
<dbReference type="SMART" id="SM00100">
    <property type="entry name" value="cNMP"/>
    <property type="match status" value="1"/>
</dbReference>
<feature type="domain" description="Cyclic nucleotide-binding" evidence="4">
    <location>
        <begin position="33"/>
        <end position="105"/>
    </location>
</feature>
<dbReference type="PROSITE" id="PS50042">
    <property type="entry name" value="CNMP_BINDING_3"/>
    <property type="match status" value="1"/>
</dbReference>
<organism evidence="6 7">
    <name type="scientific">Coprococcus catus</name>
    <dbReference type="NCBI Taxonomy" id="116085"/>
    <lineage>
        <taxon>Bacteria</taxon>
        <taxon>Bacillati</taxon>
        <taxon>Bacillota</taxon>
        <taxon>Clostridia</taxon>
        <taxon>Lachnospirales</taxon>
        <taxon>Lachnospiraceae</taxon>
        <taxon>Coprococcus</taxon>
    </lineage>
</organism>
<dbReference type="InterPro" id="IPR036390">
    <property type="entry name" value="WH_DNA-bd_sf"/>
</dbReference>
<accession>A0A3E2XMA2</accession>
<dbReference type="Pfam" id="PF00027">
    <property type="entry name" value="cNMP_binding"/>
    <property type="match status" value="1"/>
</dbReference>
<dbReference type="PANTHER" id="PTHR24567">
    <property type="entry name" value="CRP FAMILY TRANSCRIPTIONAL REGULATORY PROTEIN"/>
    <property type="match status" value="1"/>
</dbReference>
<comment type="caution">
    <text evidence="6">The sequence shown here is derived from an EMBL/GenBank/DDBJ whole genome shotgun (WGS) entry which is preliminary data.</text>
</comment>
<proteinExistence type="predicted"/>
<dbReference type="InterPro" id="IPR012318">
    <property type="entry name" value="HTH_CRP"/>
</dbReference>
<keyword evidence="3" id="KW-0804">Transcription</keyword>
<dbReference type="Pfam" id="PF13545">
    <property type="entry name" value="HTH_Crp_2"/>
    <property type="match status" value="1"/>
</dbReference>
<evidence type="ECO:0000313" key="7">
    <source>
        <dbReference type="Proteomes" id="UP000261231"/>
    </source>
</evidence>
<evidence type="ECO:0000259" key="5">
    <source>
        <dbReference type="PROSITE" id="PS51063"/>
    </source>
</evidence>
<dbReference type="GO" id="GO:0005829">
    <property type="term" value="C:cytosol"/>
    <property type="evidence" value="ECO:0007669"/>
    <property type="project" value="TreeGrafter"/>
</dbReference>
<dbReference type="CDD" id="cd00038">
    <property type="entry name" value="CAP_ED"/>
    <property type="match status" value="1"/>
</dbReference>
<keyword evidence="2" id="KW-0238">DNA-binding</keyword>
<dbReference type="PROSITE" id="PS51063">
    <property type="entry name" value="HTH_CRP_2"/>
    <property type="match status" value="1"/>
</dbReference>
<dbReference type="GO" id="GO:0003677">
    <property type="term" value="F:DNA binding"/>
    <property type="evidence" value="ECO:0007669"/>
    <property type="project" value="UniProtKB-KW"/>
</dbReference>
<dbReference type="InterPro" id="IPR014710">
    <property type="entry name" value="RmlC-like_jellyroll"/>
</dbReference>
<dbReference type="InterPro" id="IPR050397">
    <property type="entry name" value="Env_Response_Regulators"/>
</dbReference>
<dbReference type="OrthoDB" id="9774616at2"/>
<dbReference type="SMART" id="SM00419">
    <property type="entry name" value="HTH_CRP"/>
    <property type="match status" value="1"/>
</dbReference>
<gene>
    <name evidence="6" type="ORF">DW747_11165</name>
</gene>
<protein>
    <submittedName>
        <fullName evidence="6">Crp/Fnr family transcriptional regulator</fullName>
    </submittedName>
</protein>
<dbReference type="SUPFAM" id="SSF51206">
    <property type="entry name" value="cAMP-binding domain-like"/>
    <property type="match status" value="1"/>
</dbReference>
<name>A0A3E2XMA2_9FIRM</name>
<feature type="domain" description="HTH crp-type" evidence="5">
    <location>
        <begin position="177"/>
        <end position="243"/>
    </location>
</feature>
<dbReference type="SUPFAM" id="SSF46785">
    <property type="entry name" value="Winged helix' DNA-binding domain"/>
    <property type="match status" value="1"/>
</dbReference>
<evidence type="ECO:0000313" key="6">
    <source>
        <dbReference type="EMBL" id="RGC45900.1"/>
    </source>
</evidence>
<sequence length="249" mass="28321">MATATGIKCSLKQNNFQKEVNKRPDARLSANSLFRNVSEESIARILVCSGAKFRTYKKDETIFRQGEQADYFYALLKGNVSIISYMPSGKVNALYHVASGALIGEHYSSNLDTNGRVYWYEAVACEPVEVLAVPWQYLYGFCDKACDHHKQLIQNLYESMSTKEWMAVRKLNVLGFASVQERAAAWLLQETDASDTVVLKTNREEQADYLCVARPSLSRTLMQMQKAGLIEADRKQIRILDREKLEKIL</sequence>
<dbReference type="RefSeq" id="WP_117540639.1">
    <property type="nucleotide sequence ID" value="NZ_JAJCNA010000002.1"/>
</dbReference>
<dbReference type="InterPro" id="IPR018490">
    <property type="entry name" value="cNMP-bd_dom_sf"/>
</dbReference>
<dbReference type="Gene3D" id="2.60.120.10">
    <property type="entry name" value="Jelly Rolls"/>
    <property type="match status" value="1"/>
</dbReference>